<accession>A0A9D9E9Z8</accession>
<evidence type="ECO:0000313" key="1">
    <source>
        <dbReference type="EMBL" id="MBO8442823.1"/>
    </source>
</evidence>
<name>A0A9D9E9Z8_9SPIR</name>
<keyword evidence="1" id="KW-0418">Kinase</keyword>
<dbReference type="Pfam" id="PF13189">
    <property type="entry name" value="Cytidylate_kin2"/>
    <property type="match status" value="1"/>
</dbReference>
<organism evidence="1 2">
    <name type="scientific">Candidatus Aphodenecus pullistercoris</name>
    <dbReference type="NCBI Taxonomy" id="2840669"/>
    <lineage>
        <taxon>Bacteria</taxon>
        <taxon>Pseudomonadati</taxon>
        <taxon>Spirochaetota</taxon>
        <taxon>Spirochaetia</taxon>
        <taxon>Spirochaetales</taxon>
        <taxon>Candidatus Aphodenecus</taxon>
    </lineage>
</organism>
<keyword evidence="1" id="KW-0808">Transferase</keyword>
<reference evidence="1" key="2">
    <citation type="journal article" date="2021" name="PeerJ">
        <title>Extensive microbial diversity within the chicken gut microbiome revealed by metagenomics and culture.</title>
        <authorList>
            <person name="Gilroy R."/>
            <person name="Ravi A."/>
            <person name="Getino M."/>
            <person name="Pursley I."/>
            <person name="Horton D.L."/>
            <person name="Alikhan N.F."/>
            <person name="Baker D."/>
            <person name="Gharbi K."/>
            <person name="Hall N."/>
            <person name="Watson M."/>
            <person name="Adriaenssens E.M."/>
            <person name="Foster-Nyarko E."/>
            <person name="Jarju S."/>
            <person name="Secka A."/>
            <person name="Antonio M."/>
            <person name="Oren A."/>
            <person name="Chaudhuri R.R."/>
            <person name="La Ragione R."/>
            <person name="Hildebrand F."/>
            <person name="Pallen M.J."/>
        </authorList>
    </citation>
    <scope>NUCLEOTIDE SEQUENCE</scope>
    <source>
        <strain evidence="1">11167</strain>
    </source>
</reference>
<dbReference type="EMBL" id="JADIMU010000022">
    <property type="protein sequence ID" value="MBO8442823.1"/>
    <property type="molecule type" value="Genomic_DNA"/>
</dbReference>
<dbReference type="Proteomes" id="UP000823633">
    <property type="component" value="Unassembled WGS sequence"/>
</dbReference>
<dbReference type="SUPFAM" id="SSF52540">
    <property type="entry name" value="P-loop containing nucleoside triphosphate hydrolases"/>
    <property type="match status" value="1"/>
</dbReference>
<dbReference type="GO" id="GO:0016301">
    <property type="term" value="F:kinase activity"/>
    <property type="evidence" value="ECO:0007669"/>
    <property type="project" value="UniProtKB-KW"/>
</dbReference>
<sequence>MEKSKIIYTIGRQFGSGGRKVGRTLAERLGIPFYDKELLTLAAQDSGLSEALFHNADEKPASSLLYSLVMGNYPMSSGVLGYNEMPLNDQLFLITSKTIKKVAEAGSCVIIGRCADYVLRDNPNVISVFIHAPLEARVHRATTVYEVPKDKAEDVCLKNDKSRANFYNYYADKKWGMCRTYDLALDSARLGITGCVDQIIAFTETSLEHKGDDI</sequence>
<proteinExistence type="predicted"/>
<dbReference type="InterPro" id="IPR027417">
    <property type="entry name" value="P-loop_NTPase"/>
</dbReference>
<gene>
    <name evidence="1" type="ORF">IAC42_03595</name>
</gene>
<dbReference type="AlphaFoldDB" id="A0A9D9E9Z8"/>
<comment type="caution">
    <text evidence="1">The sequence shown here is derived from an EMBL/GenBank/DDBJ whole genome shotgun (WGS) entry which is preliminary data.</text>
</comment>
<evidence type="ECO:0000313" key="2">
    <source>
        <dbReference type="Proteomes" id="UP000823633"/>
    </source>
</evidence>
<reference evidence="1" key="1">
    <citation type="submission" date="2020-10" db="EMBL/GenBank/DDBJ databases">
        <authorList>
            <person name="Gilroy R."/>
        </authorList>
    </citation>
    <scope>NUCLEOTIDE SEQUENCE</scope>
    <source>
        <strain evidence="1">11167</strain>
    </source>
</reference>
<dbReference type="Gene3D" id="3.40.50.300">
    <property type="entry name" value="P-loop containing nucleotide triphosphate hydrolases"/>
    <property type="match status" value="1"/>
</dbReference>
<protein>
    <submittedName>
        <fullName evidence="1">Cytidylate kinase-like family protein</fullName>
    </submittedName>
</protein>